<proteinExistence type="predicted"/>
<reference evidence="1 2" key="1">
    <citation type="journal article" date="2016" name="Proc. Natl. Acad. Sci. U.S.A.">
        <title>Lipid metabolic changes in an early divergent fungus govern the establishment of a mutualistic symbiosis with endobacteria.</title>
        <authorList>
            <person name="Lastovetsky O.A."/>
            <person name="Gaspar M.L."/>
            <person name="Mondo S.J."/>
            <person name="LaButti K.M."/>
            <person name="Sandor L."/>
            <person name="Grigoriev I.V."/>
            <person name="Henry S.A."/>
            <person name="Pawlowska T.E."/>
        </authorList>
    </citation>
    <scope>NUCLEOTIDE SEQUENCE [LARGE SCALE GENOMIC DNA]</scope>
    <source>
        <strain evidence="1 2">ATCC 11559</strain>
    </source>
</reference>
<dbReference type="Proteomes" id="UP000242381">
    <property type="component" value="Unassembled WGS sequence"/>
</dbReference>
<accession>A0A1X0RMM0</accession>
<feature type="non-terminal residue" evidence="1">
    <location>
        <position position="62"/>
    </location>
</feature>
<name>A0A1X0RMM0_RHIZD</name>
<dbReference type="EMBL" id="KV921563">
    <property type="protein sequence ID" value="ORE13148.1"/>
    <property type="molecule type" value="Genomic_DNA"/>
</dbReference>
<evidence type="ECO:0000313" key="1">
    <source>
        <dbReference type="EMBL" id="ORE13148.1"/>
    </source>
</evidence>
<evidence type="ECO:0000313" key="2">
    <source>
        <dbReference type="Proteomes" id="UP000242381"/>
    </source>
</evidence>
<feature type="non-terminal residue" evidence="1">
    <location>
        <position position="1"/>
    </location>
</feature>
<gene>
    <name evidence="1" type="ORF">BCV71DRAFT_163693</name>
</gene>
<dbReference type="AlphaFoldDB" id="A0A1X0RMM0"/>
<organism evidence="1 2">
    <name type="scientific">Rhizopus microsporus</name>
    <dbReference type="NCBI Taxonomy" id="58291"/>
    <lineage>
        <taxon>Eukaryota</taxon>
        <taxon>Fungi</taxon>
        <taxon>Fungi incertae sedis</taxon>
        <taxon>Mucoromycota</taxon>
        <taxon>Mucoromycotina</taxon>
        <taxon>Mucoromycetes</taxon>
        <taxon>Mucorales</taxon>
        <taxon>Mucorineae</taxon>
        <taxon>Rhizopodaceae</taxon>
        <taxon>Rhizopus</taxon>
    </lineage>
</organism>
<sequence>ISANAKLVGFVEVKPLNAAGSHHKIDLGIYRLGIFSKNAIDTHNLKCTIAAQAVGANVSFFL</sequence>
<protein>
    <submittedName>
        <fullName evidence="1">Uncharacterized protein</fullName>
    </submittedName>
</protein>